<dbReference type="InterPro" id="IPR036409">
    <property type="entry name" value="Aldolase_II/adducin_N_sf"/>
</dbReference>
<dbReference type="EMBL" id="AFNT02000017">
    <property type="protein sequence ID" value="ERJ06298.1"/>
    <property type="molecule type" value="Genomic_DNA"/>
</dbReference>
<dbReference type="Pfam" id="PF10120">
    <property type="entry name" value="ThiN"/>
    <property type="match status" value="1"/>
</dbReference>
<sequence length="462" mass="48221">MTRNEAPHEPPAVLTIAGSDSGGGAGIQADLKTIEAVGGFGTSAITSVTAQNTTGVQGSHLLPIADIEAQIQAVLEDFDVRAAKTGMLATGEVIETVVEYAEDLPALVVDPVMIAASGDRLLEPDAEDAYEELVAESTLVTPNADEAVVLTGIEPTDEETALEAGETLVEMGADAALVKGGHIAGDDVLDVLVTAEDVRTFRHERIDTDATHGSGCTLSAAIATHIAQGESLADSVSAGIDLLARAVRYNLDVGEGAGAVHHLVEARERAARTETAEAVEKLVDDLIDSDVAPLVPDIGTNVVGATPFAERIQEVAAVEGRITRTMDGVAPNRGVRFGASTHVARYLLDAREVDATFRFATNWRYDDAVADALDTLNGDVVELDGHPTLESGVVSALADAEGPVAVVDPGGDGRVPVTILLVRDRETLLNRTSQLLDAVDDLVSTDGIQSPSTRSRASRPRR</sequence>
<dbReference type="GO" id="GO:0005829">
    <property type="term" value="C:cytosol"/>
    <property type="evidence" value="ECO:0007669"/>
    <property type="project" value="TreeGrafter"/>
</dbReference>
<evidence type="ECO:0000256" key="4">
    <source>
        <dbReference type="ARBA" id="ARBA00022840"/>
    </source>
</evidence>
<dbReference type="GO" id="GO:0008972">
    <property type="term" value="F:phosphomethylpyrimidine kinase activity"/>
    <property type="evidence" value="ECO:0007669"/>
    <property type="project" value="InterPro"/>
</dbReference>
<dbReference type="OrthoDB" id="43786at2157"/>
<keyword evidence="2" id="KW-0547">Nucleotide-binding</keyword>
<protein>
    <submittedName>
        <fullName evidence="7">Hydroxymethylpyrimidine phosphate kinase protein</fullName>
        <ecNumber evidence="7">2.7.1.49</ecNumber>
    </submittedName>
</protein>
<comment type="caution">
    <text evidence="7">The sequence shown here is derived from an EMBL/GenBank/DDBJ whole genome shotgun (WGS) entry which is preliminary data.</text>
</comment>
<evidence type="ECO:0000256" key="1">
    <source>
        <dbReference type="ARBA" id="ARBA00022679"/>
    </source>
</evidence>
<dbReference type="GO" id="GO:0005524">
    <property type="term" value="F:ATP binding"/>
    <property type="evidence" value="ECO:0007669"/>
    <property type="project" value="UniProtKB-KW"/>
</dbReference>
<dbReference type="GO" id="GO:0008902">
    <property type="term" value="F:hydroxymethylpyrimidine kinase activity"/>
    <property type="evidence" value="ECO:0007669"/>
    <property type="project" value="UniProtKB-EC"/>
</dbReference>
<keyword evidence="1 7" id="KW-0808">Transferase</keyword>
<dbReference type="Pfam" id="PF08543">
    <property type="entry name" value="Phos_pyr_kin"/>
    <property type="match status" value="1"/>
</dbReference>
<feature type="domain" description="Thiamine-phosphate synthase ThiN" evidence="6">
    <location>
        <begin position="279"/>
        <end position="431"/>
    </location>
</feature>
<dbReference type="NCBIfam" id="TIGR00097">
    <property type="entry name" value="HMP-P_kinase"/>
    <property type="match status" value="1"/>
</dbReference>
<gene>
    <name evidence="7" type="primary">thiD</name>
    <name evidence="7" type="ORF">HLRTI_001643</name>
</gene>
<name>U2E1W1_9EURY</name>
<evidence type="ECO:0000313" key="7">
    <source>
        <dbReference type="EMBL" id="ERJ06298.1"/>
    </source>
</evidence>
<evidence type="ECO:0000259" key="6">
    <source>
        <dbReference type="Pfam" id="PF10120"/>
    </source>
</evidence>
<dbReference type="Proteomes" id="UP000003861">
    <property type="component" value="Unassembled WGS sequence"/>
</dbReference>
<dbReference type="InterPro" id="IPR004399">
    <property type="entry name" value="HMP/HMP-P_kinase_dom"/>
</dbReference>
<dbReference type="Gene3D" id="3.40.1190.20">
    <property type="match status" value="1"/>
</dbReference>
<dbReference type="InterPro" id="IPR019293">
    <property type="entry name" value="ThiN"/>
</dbReference>
<proteinExistence type="predicted"/>
<reference evidence="7 8" key="2">
    <citation type="journal article" date="2013" name="PLoS ONE">
        <title>INDIGO - INtegrated Data Warehouse of MIcrobial GenOmes with Examples from the Red Sea Extremophiles.</title>
        <authorList>
            <person name="Alam I."/>
            <person name="Antunes A."/>
            <person name="Kamau A.A."/>
            <person name="Ba Alawi W."/>
            <person name="Kalkatawi M."/>
            <person name="Stingl U."/>
            <person name="Bajic V.B."/>
        </authorList>
    </citation>
    <scope>NUCLEOTIDE SEQUENCE [LARGE SCALE GENOMIC DNA]</scope>
    <source>
        <strain evidence="7 8">SARL4B</strain>
    </source>
</reference>
<dbReference type="Gene3D" id="3.40.225.10">
    <property type="entry name" value="Class II aldolase/adducin N-terminal domain"/>
    <property type="match status" value="1"/>
</dbReference>
<dbReference type="PANTHER" id="PTHR20858">
    <property type="entry name" value="PHOSPHOMETHYLPYRIMIDINE KINASE"/>
    <property type="match status" value="1"/>
</dbReference>
<dbReference type="RefSeq" id="WP_008524088.1">
    <property type="nucleotide sequence ID" value="NC_021921.1"/>
</dbReference>
<accession>U2E1W1</accession>
<dbReference type="GO" id="GO:0009228">
    <property type="term" value="P:thiamine biosynthetic process"/>
    <property type="evidence" value="ECO:0007669"/>
    <property type="project" value="InterPro"/>
</dbReference>
<dbReference type="InterPro" id="IPR029056">
    <property type="entry name" value="Ribokinase-like"/>
</dbReference>
<dbReference type="PANTHER" id="PTHR20858:SF17">
    <property type="entry name" value="HYDROXYMETHYLPYRIMIDINE_PHOSPHOMETHYLPYRIMIDINE KINASE THI20-RELATED"/>
    <property type="match status" value="1"/>
</dbReference>
<evidence type="ECO:0000259" key="5">
    <source>
        <dbReference type="Pfam" id="PF08543"/>
    </source>
</evidence>
<evidence type="ECO:0000313" key="8">
    <source>
        <dbReference type="Proteomes" id="UP000003861"/>
    </source>
</evidence>
<dbReference type="SUPFAM" id="SSF53613">
    <property type="entry name" value="Ribokinase-like"/>
    <property type="match status" value="1"/>
</dbReference>
<evidence type="ECO:0000256" key="3">
    <source>
        <dbReference type="ARBA" id="ARBA00022777"/>
    </source>
</evidence>
<dbReference type="GeneID" id="23798918"/>
<dbReference type="CDD" id="cd01169">
    <property type="entry name" value="HMPP_kinase"/>
    <property type="match status" value="1"/>
</dbReference>
<dbReference type="InterPro" id="IPR013749">
    <property type="entry name" value="PM/HMP-P_kinase-1"/>
</dbReference>
<dbReference type="FunFam" id="3.40.1190.20:FF:000003">
    <property type="entry name" value="Phosphomethylpyrimidine kinase ThiD"/>
    <property type="match status" value="1"/>
</dbReference>
<evidence type="ECO:0000256" key="2">
    <source>
        <dbReference type="ARBA" id="ARBA00022741"/>
    </source>
</evidence>
<reference evidence="7 8" key="1">
    <citation type="journal article" date="2011" name="J. Bacteriol.">
        <title>Genome sequence of Halorhabdus tiamatea, the first archaeon isolated from a deep-sea anoxic brine lake.</title>
        <authorList>
            <person name="Antunes A."/>
            <person name="Alam I."/>
            <person name="Bajic V.B."/>
            <person name="Stingl U."/>
        </authorList>
    </citation>
    <scope>NUCLEOTIDE SEQUENCE [LARGE SCALE GENOMIC DNA]</scope>
    <source>
        <strain evidence="7 8">SARL4B</strain>
    </source>
</reference>
<dbReference type="SUPFAM" id="SSF53639">
    <property type="entry name" value="AraD/HMP-PK domain-like"/>
    <property type="match status" value="1"/>
</dbReference>
<dbReference type="EC" id="2.7.1.49" evidence="7"/>
<organism evidence="7 8">
    <name type="scientific">Halorhabdus tiamatea SARL4B</name>
    <dbReference type="NCBI Taxonomy" id="1033806"/>
    <lineage>
        <taxon>Archaea</taxon>
        <taxon>Methanobacteriati</taxon>
        <taxon>Methanobacteriota</taxon>
        <taxon>Stenosarchaea group</taxon>
        <taxon>Halobacteria</taxon>
        <taxon>Halobacteriales</taxon>
        <taxon>Haloarculaceae</taxon>
        <taxon>Halorhabdus</taxon>
    </lineage>
</organism>
<keyword evidence="3 7" id="KW-0418">Kinase</keyword>
<feature type="domain" description="Pyridoxamine kinase/Phosphomethylpyrimidine kinase" evidence="5">
    <location>
        <begin position="20"/>
        <end position="261"/>
    </location>
</feature>
<dbReference type="AlphaFoldDB" id="U2E1W1"/>
<keyword evidence="4" id="KW-0067">ATP-binding</keyword>